<evidence type="ECO:0000256" key="3">
    <source>
        <dbReference type="ARBA" id="ARBA00022795"/>
    </source>
</evidence>
<proteinExistence type="inferred from homology"/>
<keyword evidence="2 9" id="KW-0479">Metal-binding</keyword>
<accession>A0ABN1K791</accession>
<dbReference type="Proteomes" id="UP001500279">
    <property type="component" value="Unassembled WGS sequence"/>
</dbReference>
<keyword evidence="10" id="KW-0282">Flagellum</keyword>
<comment type="cofactor">
    <cofactor evidence="9">
        <name>Zn(2+)</name>
        <dbReference type="ChEBI" id="CHEBI:29105"/>
    </cofactor>
    <text evidence="9">Binds 1 zinc ion per subunit.</text>
</comment>
<comment type="similarity">
    <text evidence="9">Belongs to the FlhC family.</text>
</comment>
<keyword evidence="8 9" id="KW-0804">Transcription</keyword>
<dbReference type="NCBIfam" id="NF009365">
    <property type="entry name" value="PRK12722.1"/>
    <property type="match status" value="1"/>
</dbReference>
<keyword evidence="7 9" id="KW-0010">Activator</keyword>
<evidence type="ECO:0000256" key="4">
    <source>
        <dbReference type="ARBA" id="ARBA00022833"/>
    </source>
</evidence>
<comment type="function">
    <text evidence="9">Functions in complex with FlhD as a master transcriptional regulator that regulates transcription of several flagellar and non-flagellar operons by binding to their promoter region. Activates expression of class 2 flagellar genes, including fliA, which is a flagellum-specific sigma factor that turns on the class 3 genes. Also regulates genes whose products function in a variety of physiological pathways.</text>
</comment>
<keyword evidence="10" id="KW-0969">Cilium</keyword>
<evidence type="ECO:0000256" key="7">
    <source>
        <dbReference type="ARBA" id="ARBA00023159"/>
    </source>
</evidence>
<sequence length="222" mass="24437">MARSKSILTEARQIERAVILINLGARLQVLESETDLSYERLLRLYKEVSGKSPSKGQLPFSTDWFMTWQPNIHASLFLNIHEYLNKTSELEEIDTVIKAYQLYLEQTASQGLEPMLSVTRAWRLVKFVDNGMLTMTKCTGCGGHYVTHPHEIARHFICGLCNPPARAGKGRQAGALQLPSAAERVQQSQQEASALAAAAAAADEADLVLSNGKVIDSSAEAH</sequence>
<comment type="subcellular location">
    <subcellularLocation>
        <location evidence="9">Cytoplasm</location>
    </subcellularLocation>
</comment>
<gene>
    <name evidence="9 10" type="primary">flhC</name>
    <name evidence="10" type="ORF">GCM10009107_36370</name>
</gene>
<keyword evidence="6 9" id="KW-0238">DNA-binding</keyword>
<keyword evidence="4 9" id="KW-0862">Zinc</keyword>
<comment type="subunit">
    <text evidence="9">Heterohexamer composed of two FlhC and four FlhD subunits. Each FlhC binds a FlhD dimer, forming a heterotrimer, and a hexamer assembles by dimerization of two heterotrimers.</text>
</comment>
<evidence type="ECO:0000313" key="10">
    <source>
        <dbReference type="EMBL" id="GAA0757106.1"/>
    </source>
</evidence>
<dbReference type="SUPFAM" id="SSF160930">
    <property type="entry name" value="FlhC-like"/>
    <property type="match status" value="1"/>
</dbReference>
<evidence type="ECO:0000256" key="5">
    <source>
        <dbReference type="ARBA" id="ARBA00023015"/>
    </source>
</evidence>
<evidence type="ECO:0000256" key="8">
    <source>
        <dbReference type="ARBA" id="ARBA00023163"/>
    </source>
</evidence>
<dbReference type="RefSeq" id="WP_141287258.1">
    <property type="nucleotide sequence ID" value="NZ_BAAAEW010000023.1"/>
</dbReference>
<feature type="binding site" evidence="9">
    <location>
        <position position="138"/>
    </location>
    <ligand>
        <name>Zn(2+)</name>
        <dbReference type="ChEBI" id="CHEBI:29105"/>
    </ligand>
</feature>
<protein>
    <recommendedName>
        <fullName evidence="9">Flagellar transcriptional regulator FlhC</fullName>
    </recommendedName>
</protein>
<evidence type="ECO:0000256" key="6">
    <source>
        <dbReference type="ARBA" id="ARBA00023125"/>
    </source>
</evidence>
<feature type="binding site" evidence="9">
    <location>
        <position position="161"/>
    </location>
    <ligand>
        <name>Zn(2+)</name>
        <dbReference type="ChEBI" id="CHEBI:29105"/>
    </ligand>
</feature>
<feature type="binding site" evidence="9">
    <location>
        <position position="158"/>
    </location>
    <ligand>
        <name>Zn(2+)</name>
        <dbReference type="ChEBI" id="CHEBI:29105"/>
    </ligand>
</feature>
<keyword evidence="1 9" id="KW-0963">Cytoplasm</keyword>
<keyword evidence="10" id="KW-0966">Cell projection</keyword>
<dbReference type="Pfam" id="PF05280">
    <property type="entry name" value="FlhC"/>
    <property type="match status" value="1"/>
</dbReference>
<dbReference type="InterPro" id="IPR007944">
    <property type="entry name" value="FlhC"/>
</dbReference>
<reference evidence="10 11" key="1">
    <citation type="journal article" date="2019" name="Int. J. Syst. Evol. Microbiol.">
        <title>The Global Catalogue of Microorganisms (GCM) 10K type strain sequencing project: providing services to taxonomists for standard genome sequencing and annotation.</title>
        <authorList>
            <consortium name="The Broad Institute Genomics Platform"/>
            <consortium name="The Broad Institute Genome Sequencing Center for Infectious Disease"/>
            <person name="Wu L."/>
            <person name="Ma J."/>
        </authorList>
    </citation>
    <scope>NUCLEOTIDE SEQUENCE [LARGE SCALE GENOMIC DNA]</scope>
    <source>
        <strain evidence="10 11">JCM 15503</strain>
    </source>
</reference>
<evidence type="ECO:0000256" key="2">
    <source>
        <dbReference type="ARBA" id="ARBA00022723"/>
    </source>
</evidence>
<evidence type="ECO:0000313" key="11">
    <source>
        <dbReference type="Proteomes" id="UP001500279"/>
    </source>
</evidence>
<feature type="binding site" evidence="9">
    <location>
        <position position="141"/>
    </location>
    <ligand>
        <name>Zn(2+)</name>
        <dbReference type="ChEBI" id="CHEBI:29105"/>
    </ligand>
</feature>
<name>A0ABN1K791_9BURK</name>
<dbReference type="HAMAP" id="MF_01891">
    <property type="entry name" value="FhlC"/>
    <property type="match status" value="1"/>
</dbReference>
<comment type="caution">
    <text evidence="10">The sequence shown here is derived from an EMBL/GenBank/DDBJ whole genome shotgun (WGS) entry which is preliminary data.</text>
</comment>
<evidence type="ECO:0000256" key="1">
    <source>
        <dbReference type="ARBA" id="ARBA00022490"/>
    </source>
</evidence>
<keyword evidence="11" id="KW-1185">Reference proteome</keyword>
<keyword evidence="3 9" id="KW-1005">Bacterial flagellum biogenesis</keyword>
<dbReference type="EMBL" id="BAAAEW010000023">
    <property type="protein sequence ID" value="GAA0757106.1"/>
    <property type="molecule type" value="Genomic_DNA"/>
</dbReference>
<evidence type="ECO:0000256" key="9">
    <source>
        <dbReference type="HAMAP-Rule" id="MF_01891"/>
    </source>
</evidence>
<organism evidence="10 11">
    <name type="scientific">Ideonella azotifigens</name>
    <dbReference type="NCBI Taxonomy" id="513160"/>
    <lineage>
        <taxon>Bacteria</taxon>
        <taxon>Pseudomonadati</taxon>
        <taxon>Pseudomonadota</taxon>
        <taxon>Betaproteobacteria</taxon>
        <taxon>Burkholderiales</taxon>
        <taxon>Sphaerotilaceae</taxon>
        <taxon>Ideonella</taxon>
    </lineage>
</organism>
<keyword evidence="5 9" id="KW-0805">Transcription regulation</keyword>